<comment type="catalytic activity">
    <reaction evidence="7">
        <text>riboflavin + ATP = FMN + ADP + H(+)</text>
        <dbReference type="Rhea" id="RHEA:14357"/>
        <dbReference type="ChEBI" id="CHEBI:15378"/>
        <dbReference type="ChEBI" id="CHEBI:30616"/>
        <dbReference type="ChEBI" id="CHEBI:57986"/>
        <dbReference type="ChEBI" id="CHEBI:58210"/>
        <dbReference type="ChEBI" id="CHEBI:456216"/>
        <dbReference type="EC" id="2.7.1.26"/>
    </reaction>
</comment>
<keyword evidence="2" id="KW-0285">Flavoprotein</keyword>
<keyword evidence="4 9" id="KW-0808">Transferase</keyword>
<accession>A0A345Z3J9</accession>
<protein>
    <recommendedName>
        <fullName evidence="1">riboflavin kinase</fullName>
        <ecNumber evidence="1">2.7.1.26</ecNumber>
    </recommendedName>
</protein>
<dbReference type="InterPro" id="IPR015865">
    <property type="entry name" value="Riboflavin_kinase_bac/euk"/>
</dbReference>
<dbReference type="InterPro" id="IPR023468">
    <property type="entry name" value="Riboflavin_kinase"/>
</dbReference>
<organism evidence="9 10">
    <name type="scientific">Spiroplasma alleghenense</name>
    <dbReference type="NCBI Taxonomy" id="216931"/>
    <lineage>
        <taxon>Bacteria</taxon>
        <taxon>Bacillati</taxon>
        <taxon>Mycoplasmatota</taxon>
        <taxon>Mollicutes</taxon>
        <taxon>Entomoplasmatales</taxon>
        <taxon>Spiroplasmataceae</taxon>
        <taxon>Spiroplasma</taxon>
    </lineage>
</organism>
<dbReference type="Gene3D" id="2.40.30.30">
    <property type="entry name" value="Riboflavin kinase-like"/>
    <property type="match status" value="1"/>
</dbReference>
<dbReference type="EMBL" id="CP031376">
    <property type="protein sequence ID" value="AXK51178.1"/>
    <property type="molecule type" value="Genomic_DNA"/>
</dbReference>
<proteinExistence type="predicted"/>
<evidence type="ECO:0000256" key="4">
    <source>
        <dbReference type="ARBA" id="ARBA00022679"/>
    </source>
</evidence>
<dbReference type="AlphaFoldDB" id="A0A345Z3J9"/>
<dbReference type="OrthoDB" id="9803667at2"/>
<evidence type="ECO:0000259" key="8">
    <source>
        <dbReference type="SMART" id="SM00904"/>
    </source>
</evidence>
<dbReference type="GO" id="GO:0009231">
    <property type="term" value="P:riboflavin biosynthetic process"/>
    <property type="evidence" value="ECO:0007669"/>
    <property type="project" value="InterPro"/>
</dbReference>
<dbReference type="Pfam" id="PF01687">
    <property type="entry name" value="Flavokinase"/>
    <property type="match status" value="1"/>
</dbReference>
<evidence type="ECO:0000256" key="2">
    <source>
        <dbReference type="ARBA" id="ARBA00022630"/>
    </source>
</evidence>
<keyword evidence="3" id="KW-0288">FMN</keyword>
<name>A0A345Z3J9_9MOLU</name>
<keyword evidence="6" id="KW-0067">ATP-binding</keyword>
<evidence type="ECO:0000256" key="7">
    <source>
        <dbReference type="ARBA" id="ARBA00047880"/>
    </source>
</evidence>
<dbReference type="GO" id="GO:0016779">
    <property type="term" value="F:nucleotidyltransferase activity"/>
    <property type="evidence" value="ECO:0007669"/>
    <property type="project" value="UniProtKB-KW"/>
</dbReference>
<dbReference type="PANTHER" id="PTHR22749:SF6">
    <property type="entry name" value="RIBOFLAVIN KINASE"/>
    <property type="match status" value="1"/>
</dbReference>
<keyword evidence="9" id="KW-0548">Nucleotidyltransferase</keyword>
<dbReference type="InterPro" id="IPR023465">
    <property type="entry name" value="Riboflavin_kinase_dom_sf"/>
</dbReference>
<dbReference type="PANTHER" id="PTHR22749">
    <property type="entry name" value="RIBOFLAVIN KINASE/FMN ADENYLYLTRANSFERASE"/>
    <property type="match status" value="1"/>
</dbReference>
<dbReference type="SUPFAM" id="SSF82114">
    <property type="entry name" value="Riboflavin kinase-like"/>
    <property type="match status" value="1"/>
</dbReference>
<dbReference type="GO" id="GO:0009398">
    <property type="term" value="P:FMN biosynthetic process"/>
    <property type="evidence" value="ECO:0007669"/>
    <property type="project" value="TreeGrafter"/>
</dbReference>
<dbReference type="Proteomes" id="UP000254792">
    <property type="component" value="Chromosome"/>
</dbReference>
<evidence type="ECO:0000256" key="1">
    <source>
        <dbReference type="ARBA" id="ARBA00012105"/>
    </source>
</evidence>
<keyword evidence="10" id="KW-1185">Reference proteome</keyword>
<dbReference type="KEGG" id="salx:SALLE_v1c05040"/>
<dbReference type="GO" id="GO:0008531">
    <property type="term" value="F:riboflavin kinase activity"/>
    <property type="evidence" value="ECO:0007669"/>
    <property type="project" value="UniProtKB-EC"/>
</dbReference>
<dbReference type="RefSeq" id="WP_115558088.1">
    <property type="nucleotide sequence ID" value="NZ_CP031376.1"/>
</dbReference>
<gene>
    <name evidence="9" type="primary">ribF</name>
    <name evidence="9" type="ORF">SALLE_v1c05040</name>
</gene>
<evidence type="ECO:0000313" key="9">
    <source>
        <dbReference type="EMBL" id="AXK51178.1"/>
    </source>
</evidence>
<reference evidence="9 10" key="1">
    <citation type="submission" date="2018-07" db="EMBL/GenBank/DDBJ databases">
        <title>Complete genome sequence of Spiroplasma alleghenense PLHS-1 (ATCC 51752).</title>
        <authorList>
            <person name="Chou L."/>
            <person name="Lee T.-Y."/>
            <person name="Tsai Y.-M."/>
            <person name="Kuo C.-H."/>
        </authorList>
    </citation>
    <scope>NUCLEOTIDE SEQUENCE [LARGE SCALE GENOMIC DNA]</scope>
    <source>
        <strain evidence="9 10">PLHS-1</strain>
    </source>
</reference>
<evidence type="ECO:0000256" key="6">
    <source>
        <dbReference type="ARBA" id="ARBA00022840"/>
    </source>
</evidence>
<dbReference type="EC" id="2.7.1.26" evidence="1"/>
<evidence type="ECO:0000256" key="3">
    <source>
        <dbReference type="ARBA" id="ARBA00022643"/>
    </source>
</evidence>
<dbReference type="SMART" id="SM00904">
    <property type="entry name" value="Flavokinase"/>
    <property type="match status" value="1"/>
</dbReference>
<keyword evidence="5" id="KW-0547">Nucleotide-binding</keyword>
<dbReference type="GO" id="GO:0005524">
    <property type="term" value="F:ATP binding"/>
    <property type="evidence" value="ECO:0007669"/>
    <property type="project" value="UniProtKB-KW"/>
</dbReference>
<feature type="domain" description="Riboflavin kinase" evidence="8">
    <location>
        <begin position="172"/>
        <end position="295"/>
    </location>
</feature>
<evidence type="ECO:0000313" key="10">
    <source>
        <dbReference type="Proteomes" id="UP000254792"/>
    </source>
</evidence>
<evidence type="ECO:0000256" key="5">
    <source>
        <dbReference type="ARBA" id="ARBA00022741"/>
    </source>
</evidence>
<sequence length="298" mass="35589">MSRVTYFNPYNRMLHHLDPNVTLVADFANWTDYHDEKIEELIKYGRERKLKTSITVFMIETLEHNRLWAEHNIIEKFSNYDIDYLIFYCYYPTNIFNEDPVTSIFYAMKLNLNTQAALYDDSFKFYDNGILDESKFDCFEGNFKYLKGRENPEILELNKLLKAGKFLEFEKRTGMKYEFSEFIKEGKKIGRKIGFPTINQEVDDKLPLEKGVFLSKVYVRGIEDRSFFGISDHWDNAEGKTMFETYILDFNQDIYGWQVRIVPLEYIRENKKVNNLEELKELINKDLEKAKNLISKIK</sequence>
<keyword evidence="9" id="KW-0418">Kinase</keyword>